<dbReference type="InterPro" id="IPR020904">
    <property type="entry name" value="Sc_DH/Rdtase_CS"/>
</dbReference>
<dbReference type="PROSITE" id="PS00061">
    <property type="entry name" value="ADH_SHORT"/>
    <property type="match status" value="1"/>
</dbReference>
<name>A0ABZ2MKW0_9MICO</name>
<protein>
    <submittedName>
        <fullName evidence="3">SDR family oxidoreductase</fullName>
    </submittedName>
</protein>
<evidence type="ECO:0000313" key="4">
    <source>
        <dbReference type="Proteomes" id="UP001382727"/>
    </source>
</evidence>
<dbReference type="PRINTS" id="PR00080">
    <property type="entry name" value="SDRFAMILY"/>
</dbReference>
<dbReference type="CDD" id="cd05233">
    <property type="entry name" value="SDR_c"/>
    <property type="match status" value="1"/>
</dbReference>
<dbReference type="PRINTS" id="PR00081">
    <property type="entry name" value="GDHRDH"/>
</dbReference>
<dbReference type="SUPFAM" id="SSF51735">
    <property type="entry name" value="NAD(P)-binding Rossmann-fold domains"/>
    <property type="match status" value="1"/>
</dbReference>
<dbReference type="PANTHER" id="PTHR43943:SF2">
    <property type="entry name" value="DEHYDROGENASE_REDUCTASE 4"/>
    <property type="match status" value="1"/>
</dbReference>
<comment type="similarity">
    <text evidence="1">Belongs to the short-chain dehydrogenases/reductases (SDR) family.</text>
</comment>
<dbReference type="Proteomes" id="UP001382727">
    <property type="component" value="Chromosome"/>
</dbReference>
<dbReference type="Pfam" id="PF13561">
    <property type="entry name" value="adh_short_C2"/>
    <property type="match status" value="1"/>
</dbReference>
<evidence type="ECO:0000259" key="2">
    <source>
        <dbReference type="SMART" id="SM00822"/>
    </source>
</evidence>
<dbReference type="InterPro" id="IPR036291">
    <property type="entry name" value="NAD(P)-bd_dom_sf"/>
</dbReference>
<keyword evidence="4" id="KW-1185">Reference proteome</keyword>
<reference evidence="3 4" key="1">
    <citation type="submission" date="2024-02" db="EMBL/GenBank/DDBJ databases">
        <title>Janibacter sp. nov., isolated from gut of marine sandworm.</title>
        <authorList>
            <person name="Kim B."/>
            <person name="Jun M.O."/>
            <person name="Shin N.-R."/>
        </authorList>
    </citation>
    <scope>NUCLEOTIDE SEQUENCE [LARGE SCALE GENOMIC DNA]</scope>
    <source>
        <strain evidence="3 4">A1S7</strain>
    </source>
</reference>
<dbReference type="NCBIfam" id="NF005559">
    <property type="entry name" value="PRK07231.1"/>
    <property type="match status" value="1"/>
</dbReference>
<evidence type="ECO:0000313" key="3">
    <source>
        <dbReference type="EMBL" id="WXB77700.1"/>
    </source>
</evidence>
<dbReference type="RefSeq" id="WP_338751834.1">
    <property type="nucleotide sequence ID" value="NZ_CP144913.1"/>
</dbReference>
<gene>
    <name evidence="3" type="ORF">V1351_06400</name>
</gene>
<evidence type="ECO:0000256" key="1">
    <source>
        <dbReference type="ARBA" id="ARBA00006484"/>
    </source>
</evidence>
<dbReference type="EMBL" id="CP144913">
    <property type="protein sequence ID" value="WXB77700.1"/>
    <property type="molecule type" value="Genomic_DNA"/>
</dbReference>
<sequence length="256" mass="26230">MSTDRGLQDKVAIVTGASRGIGAAIAQDLVANGARVCLTARRPEPLAEAAAGFPEGTAIAVAGKSDDPDHRQEVLDTVAERFGGLDILVNNAGINPVYGPLEELDLDAARKVFEVNVLGTLAWVQGALAHSGLGFRARGGSVVNLSSVSAETPSPGIGLYGISKAAVSHLTRTLAVELGPQVRVNAVAPAVVKTQFARALYEGREDEVAQGYPLERLGTPQDVAGAVTYLASPDASWVTGQVLTLDGGLLVAGGTA</sequence>
<accession>A0ABZ2MKW0</accession>
<dbReference type="InterPro" id="IPR002347">
    <property type="entry name" value="SDR_fam"/>
</dbReference>
<dbReference type="SMART" id="SM00822">
    <property type="entry name" value="PKS_KR"/>
    <property type="match status" value="1"/>
</dbReference>
<dbReference type="Gene3D" id="3.40.50.720">
    <property type="entry name" value="NAD(P)-binding Rossmann-like Domain"/>
    <property type="match status" value="1"/>
</dbReference>
<dbReference type="InterPro" id="IPR057326">
    <property type="entry name" value="KR_dom"/>
</dbReference>
<dbReference type="PANTHER" id="PTHR43943">
    <property type="entry name" value="DEHYDROGENASE/REDUCTASE (SDR FAMILY) MEMBER 4"/>
    <property type="match status" value="1"/>
</dbReference>
<proteinExistence type="inferred from homology"/>
<feature type="domain" description="Ketoreductase" evidence="2">
    <location>
        <begin position="10"/>
        <end position="185"/>
    </location>
</feature>
<organism evidence="3 4">
    <name type="scientific">Janibacter alittae</name>
    <dbReference type="NCBI Taxonomy" id="3115209"/>
    <lineage>
        <taxon>Bacteria</taxon>
        <taxon>Bacillati</taxon>
        <taxon>Actinomycetota</taxon>
        <taxon>Actinomycetes</taxon>
        <taxon>Micrococcales</taxon>
        <taxon>Intrasporangiaceae</taxon>
        <taxon>Janibacter</taxon>
    </lineage>
</organism>